<dbReference type="InterPro" id="IPR013233">
    <property type="entry name" value="PIG-X/PBN1"/>
</dbReference>
<feature type="transmembrane region" description="Helical" evidence="10">
    <location>
        <begin position="179"/>
        <end position="199"/>
    </location>
</feature>
<feature type="non-terminal residue" evidence="11">
    <location>
        <position position="1"/>
    </location>
</feature>
<dbReference type="Proteomes" id="UP000015241">
    <property type="component" value="Unassembled WGS sequence"/>
</dbReference>
<evidence type="ECO:0000313" key="11">
    <source>
        <dbReference type="EMBL" id="EPT01774.1"/>
    </source>
</evidence>
<dbReference type="OrthoDB" id="5546453at2759"/>
<comment type="similarity">
    <text evidence="3 10">Belongs to the PIGX family.</text>
</comment>
<evidence type="ECO:0000256" key="9">
    <source>
        <dbReference type="ARBA" id="ARBA00023180"/>
    </source>
</evidence>
<dbReference type="EMBL" id="KE504139">
    <property type="protein sequence ID" value="EPT01774.1"/>
    <property type="molecule type" value="Genomic_DNA"/>
</dbReference>
<dbReference type="GO" id="GO:0005789">
    <property type="term" value="C:endoplasmic reticulum membrane"/>
    <property type="evidence" value="ECO:0007669"/>
    <property type="project" value="UniProtKB-SubCell"/>
</dbReference>
<evidence type="ECO:0000256" key="10">
    <source>
        <dbReference type="RuleBase" id="RU366056"/>
    </source>
</evidence>
<evidence type="ECO:0000256" key="5">
    <source>
        <dbReference type="ARBA" id="ARBA00022692"/>
    </source>
</evidence>
<dbReference type="FunCoup" id="S8EF25">
    <property type="interactions" value="3"/>
</dbReference>
<protein>
    <recommendedName>
        <fullName evidence="10">Protein PBN1</fullName>
    </recommendedName>
</protein>
<comment type="subcellular location">
    <subcellularLocation>
        <location evidence="1 10">Endoplasmic reticulum membrane</location>
        <topology evidence="1 10">Single-pass membrane protein</topology>
    </subcellularLocation>
</comment>
<evidence type="ECO:0000256" key="6">
    <source>
        <dbReference type="ARBA" id="ARBA00022824"/>
    </source>
</evidence>
<keyword evidence="9" id="KW-0325">Glycoprotein</keyword>
<keyword evidence="12" id="KW-1185">Reference proteome</keyword>
<proteinExistence type="inferred from homology"/>
<evidence type="ECO:0000313" key="12">
    <source>
        <dbReference type="Proteomes" id="UP000015241"/>
    </source>
</evidence>
<keyword evidence="6 10" id="KW-0256">Endoplasmic reticulum</keyword>
<dbReference type="AlphaFoldDB" id="S8EF25"/>
<keyword evidence="5 10" id="KW-0812">Transmembrane</keyword>
<organism evidence="11 12">
    <name type="scientific">Fomitopsis schrenkii</name>
    <name type="common">Brown rot fungus</name>
    <dbReference type="NCBI Taxonomy" id="2126942"/>
    <lineage>
        <taxon>Eukaryota</taxon>
        <taxon>Fungi</taxon>
        <taxon>Dikarya</taxon>
        <taxon>Basidiomycota</taxon>
        <taxon>Agaricomycotina</taxon>
        <taxon>Agaricomycetes</taxon>
        <taxon>Polyporales</taxon>
        <taxon>Fomitopsis</taxon>
    </lineage>
</organism>
<keyword evidence="4 10" id="KW-0337">GPI-anchor biosynthesis</keyword>
<dbReference type="PANTHER" id="PTHR28650">
    <property type="entry name" value="PHOSPHATIDYLINOSITOL-GLYCAN BIOSYNTHESIS CLASS X PROTEIN"/>
    <property type="match status" value="1"/>
</dbReference>
<feature type="non-terminal residue" evidence="11">
    <location>
        <position position="209"/>
    </location>
</feature>
<dbReference type="GO" id="GO:0006506">
    <property type="term" value="P:GPI anchor biosynthetic process"/>
    <property type="evidence" value="ECO:0007669"/>
    <property type="project" value="UniProtKB-UniPathway"/>
</dbReference>
<evidence type="ECO:0000256" key="7">
    <source>
        <dbReference type="ARBA" id="ARBA00022989"/>
    </source>
</evidence>
<dbReference type="eggNOG" id="ENOG502SEV4">
    <property type="taxonomic scope" value="Eukaryota"/>
</dbReference>
<comment type="pathway">
    <text evidence="2 10">Glycolipid biosynthesis; glycosylphosphatidylinositol-anchor biosynthesis.</text>
</comment>
<dbReference type="Pfam" id="PF08320">
    <property type="entry name" value="PIG-X"/>
    <property type="match status" value="1"/>
</dbReference>
<gene>
    <name evidence="11" type="ORF">FOMPIDRAFT_32617</name>
</gene>
<dbReference type="SMART" id="SM00780">
    <property type="entry name" value="PIG-X"/>
    <property type="match status" value="1"/>
</dbReference>
<dbReference type="InParanoid" id="S8EF25"/>
<dbReference type="UniPathway" id="UPA00196"/>
<keyword evidence="8 10" id="KW-0472">Membrane</keyword>
<sequence>LSSSLTAQGFHFTVTTRLAPHPHAPAENCTLRLLHALPPDVYADRYELAQRPGLSASSLTGASDLELPVGGVDEGGSVLLLDVPEEGESGELVVDVPLHARYGRPSSQGGYHTIQLGRPVGFWVCAGSQCCLEHTELPHELAAHVSSELFPASSFYIVPSAPSAPVIEVVIPVGSLADLAVVDVGTAVVVLLCFLYLVVVSVQTARRLY</sequence>
<evidence type="ECO:0000256" key="1">
    <source>
        <dbReference type="ARBA" id="ARBA00004389"/>
    </source>
</evidence>
<evidence type="ECO:0000256" key="8">
    <source>
        <dbReference type="ARBA" id="ARBA00023136"/>
    </source>
</evidence>
<evidence type="ECO:0000256" key="3">
    <source>
        <dbReference type="ARBA" id="ARBA00010345"/>
    </source>
</evidence>
<name>S8EF25_FOMSC</name>
<accession>S8EF25</accession>
<dbReference type="HOGENOM" id="CLU_100668_0_0_1"/>
<keyword evidence="7 10" id="KW-1133">Transmembrane helix</keyword>
<evidence type="ECO:0000256" key="4">
    <source>
        <dbReference type="ARBA" id="ARBA00022502"/>
    </source>
</evidence>
<dbReference type="STRING" id="743788.S8EF25"/>
<evidence type="ECO:0000256" key="2">
    <source>
        <dbReference type="ARBA" id="ARBA00004687"/>
    </source>
</evidence>
<comment type="function">
    <text evidence="10">Required for proper folding and/or the stability of a subset of proteins in the endoplasmic reticulum. Component of glycosylphosphatidylinositol-mannosyltransferase 1 which transfers the first of the 4 mannoses in the GPI-anchor precursors during GPI-anchor biosynthesis. Probably acts by stabilizing the mannosyltransferase GPI14.</text>
</comment>
<dbReference type="PANTHER" id="PTHR28650:SF1">
    <property type="entry name" value="PHOSPHATIDYLINOSITOL-GLYCAN BIOSYNTHESIS CLASS X PROTEIN"/>
    <property type="match status" value="1"/>
</dbReference>
<dbReference type="InterPro" id="IPR040039">
    <property type="entry name" value="PIGX"/>
</dbReference>
<reference evidence="11 12" key="1">
    <citation type="journal article" date="2012" name="Science">
        <title>The Paleozoic origin of enzymatic lignin decomposition reconstructed from 31 fungal genomes.</title>
        <authorList>
            <person name="Floudas D."/>
            <person name="Binder M."/>
            <person name="Riley R."/>
            <person name="Barry K."/>
            <person name="Blanchette R.A."/>
            <person name="Henrissat B."/>
            <person name="Martinez A.T."/>
            <person name="Otillar R."/>
            <person name="Spatafora J.W."/>
            <person name="Yadav J.S."/>
            <person name="Aerts A."/>
            <person name="Benoit I."/>
            <person name="Boyd A."/>
            <person name="Carlson A."/>
            <person name="Copeland A."/>
            <person name="Coutinho P.M."/>
            <person name="de Vries R.P."/>
            <person name="Ferreira P."/>
            <person name="Findley K."/>
            <person name="Foster B."/>
            <person name="Gaskell J."/>
            <person name="Glotzer D."/>
            <person name="Gorecki P."/>
            <person name="Heitman J."/>
            <person name="Hesse C."/>
            <person name="Hori C."/>
            <person name="Igarashi K."/>
            <person name="Jurgens J.A."/>
            <person name="Kallen N."/>
            <person name="Kersten P."/>
            <person name="Kohler A."/>
            <person name="Kuees U."/>
            <person name="Kumar T.K.A."/>
            <person name="Kuo A."/>
            <person name="LaButti K."/>
            <person name="Larrondo L.F."/>
            <person name="Lindquist E."/>
            <person name="Ling A."/>
            <person name="Lombard V."/>
            <person name="Lucas S."/>
            <person name="Lundell T."/>
            <person name="Martin R."/>
            <person name="McLaughlin D.J."/>
            <person name="Morgenstern I."/>
            <person name="Morin E."/>
            <person name="Murat C."/>
            <person name="Nagy L.G."/>
            <person name="Nolan M."/>
            <person name="Ohm R.A."/>
            <person name="Patyshakuliyeva A."/>
            <person name="Rokas A."/>
            <person name="Ruiz-Duenas F.J."/>
            <person name="Sabat G."/>
            <person name="Salamov A."/>
            <person name="Samejima M."/>
            <person name="Schmutz J."/>
            <person name="Slot J.C."/>
            <person name="St John F."/>
            <person name="Stenlid J."/>
            <person name="Sun H."/>
            <person name="Sun S."/>
            <person name="Syed K."/>
            <person name="Tsang A."/>
            <person name="Wiebenga A."/>
            <person name="Young D."/>
            <person name="Pisabarro A."/>
            <person name="Eastwood D.C."/>
            <person name="Martin F."/>
            <person name="Cullen D."/>
            <person name="Grigoriev I.V."/>
            <person name="Hibbett D.S."/>
        </authorList>
    </citation>
    <scope>NUCLEOTIDE SEQUENCE</scope>
    <source>
        <strain evidence="12">FP-58527</strain>
    </source>
</reference>